<dbReference type="RefSeq" id="WP_062469982.1">
    <property type="nucleotide sequence ID" value="NZ_BBYN01000016.1"/>
</dbReference>
<organism evidence="2 3">
    <name type="scientific">Jeotgalibaca dankookensis</name>
    <dbReference type="NCBI Taxonomy" id="708126"/>
    <lineage>
        <taxon>Bacteria</taxon>
        <taxon>Bacillati</taxon>
        <taxon>Bacillota</taxon>
        <taxon>Bacilli</taxon>
        <taxon>Lactobacillales</taxon>
        <taxon>Carnobacteriaceae</taxon>
        <taxon>Jeotgalibaca</taxon>
    </lineage>
</organism>
<accession>A0A1S6INL7</accession>
<dbReference type="AlphaFoldDB" id="A0A1S6INL7"/>
<dbReference type="Gene3D" id="3.40.50.2020">
    <property type="match status" value="1"/>
</dbReference>
<dbReference type="STRING" id="708126.BW727_100760"/>
<dbReference type="Pfam" id="PF00156">
    <property type="entry name" value="Pribosyltran"/>
    <property type="match status" value="1"/>
</dbReference>
<proteinExistence type="predicted"/>
<feature type="domain" description="Phosphoribosyltransferase" evidence="1">
    <location>
        <begin position="7"/>
        <end position="159"/>
    </location>
</feature>
<dbReference type="KEGG" id="jda:BW727_100760"/>
<evidence type="ECO:0000259" key="1">
    <source>
        <dbReference type="Pfam" id="PF00156"/>
    </source>
</evidence>
<dbReference type="InterPro" id="IPR029057">
    <property type="entry name" value="PRTase-like"/>
</dbReference>
<evidence type="ECO:0000313" key="2">
    <source>
        <dbReference type="EMBL" id="AQS53153.1"/>
    </source>
</evidence>
<dbReference type="Gene3D" id="3.30.1310.20">
    <property type="entry name" value="PRTase-like"/>
    <property type="match status" value="1"/>
</dbReference>
<name>A0A1S6INL7_9LACT</name>
<dbReference type="CDD" id="cd06223">
    <property type="entry name" value="PRTases_typeI"/>
    <property type="match status" value="1"/>
</dbReference>
<dbReference type="EMBL" id="CP019728">
    <property type="protein sequence ID" value="AQS53153.1"/>
    <property type="molecule type" value="Genomic_DNA"/>
</dbReference>
<dbReference type="InterPro" id="IPR000836">
    <property type="entry name" value="PRTase_dom"/>
</dbReference>
<gene>
    <name evidence="2" type="ORF">BW727_100760</name>
</gene>
<dbReference type="Proteomes" id="UP000188993">
    <property type="component" value="Chromosome"/>
</dbReference>
<dbReference type="OrthoDB" id="9810066at2"/>
<reference evidence="2 3" key="1">
    <citation type="journal article" date="2014" name="Int. J. Syst. Evol. Microbiol.">
        <title>Jeotgalibaca dankookensis gen. nov., sp. nov., a member of the family Carnobacteriaceae, isolated from seujeot (Korean traditional food).</title>
        <authorList>
            <person name="Lee D.G."/>
            <person name="Trujillo M.E."/>
            <person name="Kang H."/>
            <person name="Ahn T.Y."/>
        </authorList>
    </citation>
    <scope>NUCLEOTIDE SEQUENCE [LARGE SCALE GENOMIC DNA]</scope>
    <source>
        <strain evidence="2 3">EX-07</strain>
    </source>
</reference>
<evidence type="ECO:0000313" key="3">
    <source>
        <dbReference type="Proteomes" id="UP000188993"/>
    </source>
</evidence>
<protein>
    <submittedName>
        <fullName evidence="2">Putative phosphoribosyl transferase</fullName>
    </submittedName>
</protein>
<keyword evidence="2" id="KW-0808">Transferase</keyword>
<dbReference type="SUPFAM" id="SSF53271">
    <property type="entry name" value="PRTase-like"/>
    <property type="match status" value="1"/>
</dbReference>
<sequence>MEFKDRKEAGRLLAEKFTADSAEDIVVVALPRGGVPLGLEIAKHLQAPLDLVITRKIGSPQNPEYAIGSLAENSEPLLNRRETRYLNKDWLEAAISKARNEIIRRQTLYFENHQRQTFTGKTVILVDDGIATGFTVLAAIDEIKQQNPKKLFLAVPVLPKEMVTLLSEKVDELVVLTIPDYYRGSVGAYYEAFPQLTDDEVKQLLAESR</sequence>
<dbReference type="GO" id="GO:0016740">
    <property type="term" value="F:transferase activity"/>
    <property type="evidence" value="ECO:0007669"/>
    <property type="project" value="UniProtKB-KW"/>
</dbReference>
<keyword evidence="3" id="KW-1185">Reference proteome</keyword>